<dbReference type="InterPro" id="IPR050536">
    <property type="entry name" value="DtxR_MntR_Metal-Reg"/>
</dbReference>
<dbReference type="InterPro" id="IPR036421">
    <property type="entry name" value="Fe_dep_repressor_sf"/>
</dbReference>
<dbReference type="PANTHER" id="PTHR33238">
    <property type="entry name" value="IRON (METAL) DEPENDENT REPRESSOR, DTXR FAMILY"/>
    <property type="match status" value="1"/>
</dbReference>
<dbReference type="EMBL" id="CP002444">
    <property type="protein sequence ID" value="ADU96935.1"/>
    <property type="molecule type" value="Genomic_DNA"/>
</dbReference>
<protein>
    <recommendedName>
        <fullName evidence="2">Transcriptional regulator MntR</fullName>
    </recommendedName>
</protein>
<proteinExistence type="inferred from homology"/>
<evidence type="ECO:0000259" key="7">
    <source>
        <dbReference type="PROSITE" id="PS50944"/>
    </source>
</evidence>
<name>E8T240_THEA1</name>
<dbReference type="PROSITE" id="PS50944">
    <property type="entry name" value="HTH_DTXR"/>
    <property type="match status" value="1"/>
</dbReference>
<dbReference type="InterPro" id="IPR036388">
    <property type="entry name" value="WH-like_DNA-bd_sf"/>
</dbReference>
<evidence type="ECO:0000256" key="2">
    <source>
        <dbReference type="ARBA" id="ARBA00022386"/>
    </source>
</evidence>
<dbReference type="eggNOG" id="COG1321">
    <property type="taxonomic scope" value="Bacteria"/>
</dbReference>
<dbReference type="GO" id="GO:0003700">
    <property type="term" value="F:DNA-binding transcription factor activity"/>
    <property type="evidence" value="ECO:0007669"/>
    <property type="project" value="InterPro"/>
</dbReference>
<dbReference type="KEGG" id="tam:Theam_0968"/>
<dbReference type="InterPro" id="IPR036390">
    <property type="entry name" value="WH_DNA-bd_sf"/>
</dbReference>
<evidence type="ECO:0000256" key="3">
    <source>
        <dbReference type="ARBA" id="ARBA00023015"/>
    </source>
</evidence>
<sequence length="145" mass="16869">MEKEEKLAPRLEDYLETIYLLESQKRVARVKEIAQARGVKMPTVSEVLKRLSKKGYVLYESYGYVRTTKKGREYAQKLYRKHRALITFLKDVLKLPKEVAEREGCLMEHHLSSETVERIEKLTEYLKERGIDPFGDGNGSDTVDS</sequence>
<dbReference type="STRING" id="648996.Theam_0968"/>
<dbReference type="OrthoDB" id="9791355at2"/>
<dbReference type="GO" id="GO:0046983">
    <property type="term" value="F:protein dimerization activity"/>
    <property type="evidence" value="ECO:0007669"/>
    <property type="project" value="InterPro"/>
</dbReference>
<evidence type="ECO:0000313" key="9">
    <source>
        <dbReference type="Proteomes" id="UP000006362"/>
    </source>
</evidence>
<keyword evidence="3" id="KW-0805">Transcription regulation</keyword>
<evidence type="ECO:0000256" key="6">
    <source>
        <dbReference type="ARBA" id="ARBA00025185"/>
    </source>
</evidence>
<evidence type="ECO:0000256" key="5">
    <source>
        <dbReference type="ARBA" id="ARBA00023163"/>
    </source>
</evidence>
<gene>
    <name evidence="8" type="ordered locus">Theam_0968</name>
</gene>
<dbReference type="HOGENOM" id="CLU_069532_3_2_0"/>
<accession>E8T240</accession>
<dbReference type="RefSeq" id="WP_013537721.1">
    <property type="nucleotide sequence ID" value="NC_014926.1"/>
</dbReference>
<keyword evidence="4" id="KW-0238">DNA-binding</keyword>
<dbReference type="Pfam" id="PF01325">
    <property type="entry name" value="Fe_dep_repress"/>
    <property type="match status" value="1"/>
</dbReference>
<feature type="domain" description="HTH dtxR-type" evidence="7">
    <location>
        <begin position="7"/>
        <end position="68"/>
    </location>
</feature>
<dbReference type="Pfam" id="PF02742">
    <property type="entry name" value="Fe_dep_repr_C"/>
    <property type="match status" value="1"/>
</dbReference>
<dbReference type="AlphaFoldDB" id="E8T240"/>
<organism evidence="8 9">
    <name type="scientific">Thermovibrio ammonificans (strain DSM 15698 / JCM 12110 / HB-1)</name>
    <dbReference type="NCBI Taxonomy" id="648996"/>
    <lineage>
        <taxon>Bacteria</taxon>
        <taxon>Pseudomonadati</taxon>
        <taxon>Aquificota</taxon>
        <taxon>Aquificia</taxon>
        <taxon>Desulfurobacteriales</taxon>
        <taxon>Desulfurobacteriaceae</taxon>
        <taxon>Thermovibrio</taxon>
    </lineage>
</organism>
<dbReference type="GO" id="GO:0046914">
    <property type="term" value="F:transition metal ion binding"/>
    <property type="evidence" value="ECO:0007669"/>
    <property type="project" value="InterPro"/>
</dbReference>
<keyword evidence="9" id="KW-1185">Reference proteome</keyword>
<dbReference type="SMART" id="SM00529">
    <property type="entry name" value="HTH_DTXR"/>
    <property type="match status" value="1"/>
</dbReference>
<comment type="function">
    <text evidence="6">In the presence of manganese, represses expression of mntH and mntS. Up-regulates expression of mntP.</text>
</comment>
<dbReference type="InterPro" id="IPR022687">
    <property type="entry name" value="HTH_DTXR"/>
</dbReference>
<dbReference type="Gene3D" id="1.10.10.10">
    <property type="entry name" value="Winged helix-like DNA-binding domain superfamily/Winged helix DNA-binding domain"/>
    <property type="match status" value="1"/>
</dbReference>
<dbReference type="GO" id="GO:0003677">
    <property type="term" value="F:DNA binding"/>
    <property type="evidence" value="ECO:0007669"/>
    <property type="project" value="UniProtKB-KW"/>
</dbReference>
<dbReference type="SUPFAM" id="SSF47979">
    <property type="entry name" value="Iron-dependent repressor protein, dimerization domain"/>
    <property type="match status" value="1"/>
</dbReference>
<evidence type="ECO:0000313" key="8">
    <source>
        <dbReference type="EMBL" id="ADU96935.1"/>
    </source>
</evidence>
<dbReference type="Proteomes" id="UP000006362">
    <property type="component" value="Chromosome"/>
</dbReference>
<evidence type="ECO:0000256" key="4">
    <source>
        <dbReference type="ARBA" id="ARBA00023125"/>
    </source>
</evidence>
<dbReference type="InterPro" id="IPR001367">
    <property type="entry name" value="Fe_dep_repressor"/>
</dbReference>
<dbReference type="SUPFAM" id="SSF46785">
    <property type="entry name" value="Winged helix' DNA-binding domain"/>
    <property type="match status" value="1"/>
</dbReference>
<comment type="similarity">
    <text evidence="1">Belongs to the DtxR/MntR family.</text>
</comment>
<dbReference type="PANTHER" id="PTHR33238:SF7">
    <property type="entry name" value="IRON-DEPENDENT TRANSCRIPTIONAL REGULATOR"/>
    <property type="match status" value="1"/>
</dbReference>
<reference evidence="8" key="1">
    <citation type="submission" date="2011-01" db="EMBL/GenBank/DDBJ databases">
        <title>Complete sequence of chromosome of Thermovibrio ammonificans HB-1.</title>
        <authorList>
            <consortium name="US DOE Joint Genome Institute"/>
            <person name="Lucas S."/>
            <person name="Copeland A."/>
            <person name="Lapidus A."/>
            <person name="Cheng J.-F."/>
            <person name="Goodwin L."/>
            <person name="Pitluck S."/>
            <person name="Davenport K."/>
            <person name="Detter J.C."/>
            <person name="Han C."/>
            <person name="Tapia R."/>
            <person name="Land M."/>
            <person name="Hauser L."/>
            <person name="Kyrpides N."/>
            <person name="Ivanova N."/>
            <person name="Ovchinnikova G."/>
            <person name="Vetriani C."/>
            <person name="Woyke T."/>
        </authorList>
    </citation>
    <scope>NUCLEOTIDE SEQUENCE [LARGE SCALE GENOMIC DNA]</scope>
    <source>
        <strain evidence="8">HB-1</strain>
    </source>
</reference>
<keyword evidence="5" id="KW-0804">Transcription</keyword>
<dbReference type="Gene3D" id="1.10.60.10">
    <property type="entry name" value="Iron dependent repressor, metal binding and dimerisation domain"/>
    <property type="match status" value="1"/>
</dbReference>
<evidence type="ECO:0000256" key="1">
    <source>
        <dbReference type="ARBA" id="ARBA00007871"/>
    </source>
</evidence>
<dbReference type="InterPro" id="IPR022689">
    <property type="entry name" value="Iron_dep_repressor"/>
</dbReference>